<evidence type="ECO:0000313" key="5">
    <source>
        <dbReference type="EMBL" id="MCW3473436.1"/>
    </source>
</evidence>
<reference evidence="5" key="2">
    <citation type="submission" date="2022-10" db="EMBL/GenBank/DDBJ databases">
        <authorList>
            <person name="Trinh H.N."/>
        </authorList>
    </citation>
    <scope>NUCLEOTIDE SEQUENCE</scope>
    <source>
        <strain evidence="5">RN2-1</strain>
    </source>
</reference>
<feature type="region of interest" description="Disordered" evidence="2">
    <location>
        <begin position="162"/>
        <end position="196"/>
    </location>
</feature>
<feature type="compositionally biased region" description="Basic and acidic residues" evidence="2">
    <location>
        <begin position="178"/>
        <end position="188"/>
    </location>
</feature>
<reference evidence="5" key="1">
    <citation type="submission" date="2022-09" db="EMBL/GenBank/DDBJ databases">
        <title>Rhodovastum sp. nov. RN2-1 isolated from soil in Seongnam, South Korea.</title>
        <authorList>
            <person name="Le N.T."/>
        </authorList>
    </citation>
    <scope>NUCLEOTIDE SEQUENCE</scope>
    <source>
        <strain evidence="5">RN2-1</strain>
    </source>
</reference>
<name>A0AA41YHI5_9PROT</name>
<keyword evidence="3" id="KW-0812">Transmembrane</keyword>
<evidence type="ECO:0000313" key="6">
    <source>
        <dbReference type="Proteomes" id="UP001165679"/>
    </source>
</evidence>
<dbReference type="Proteomes" id="UP001165679">
    <property type="component" value="Unassembled WGS sequence"/>
</dbReference>
<dbReference type="InterPro" id="IPR006665">
    <property type="entry name" value="OmpA-like"/>
</dbReference>
<dbReference type="PANTHER" id="PTHR30329:SF21">
    <property type="entry name" value="LIPOPROTEIN YIAD-RELATED"/>
    <property type="match status" value="1"/>
</dbReference>
<dbReference type="PROSITE" id="PS51123">
    <property type="entry name" value="OMPA_2"/>
    <property type="match status" value="1"/>
</dbReference>
<gene>
    <name evidence="5" type="ORF">OL599_02500</name>
</gene>
<dbReference type="SUPFAM" id="SSF103088">
    <property type="entry name" value="OmpA-like"/>
    <property type="match status" value="1"/>
</dbReference>
<keyword evidence="1 3" id="KW-0472">Membrane</keyword>
<sequence>MDSDVNLRANISHNPAGNRLFRRPARLVLAGMVALALAACASMTGGNKLKDVADELKTALAGEPVQVAMSDGSVTITSSADYIFPSGGWQLAPGAPVLAKMVPTLSKLQHTKIVVGGYTDNVPVGPQLQAMGIPNNLDLSSRRAESVVNYLKSRGVNPNLLSAQGFGDDHPVASNDTPEGRAKNRRVDITLTGDGT</sequence>
<dbReference type="PRINTS" id="PR01023">
    <property type="entry name" value="NAFLGMOTY"/>
</dbReference>
<dbReference type="Gene3D" id="3.30.1330.60">
    <property type="entry name" value="OmpA-like domain"/>
    <property type="match status" value="1"/>
</dbReference>
<dbReference type="PANTHER" id="PTHR30329">
    <property type="entry name" value="STATOR ELEMENT OF FLAGELLAR MOTOR COMPLEX"/>
    <property type="match status" value="1"/>
</dbReference>
<evidence type="ECO:0000256" key="2">
    <source>
        <dbReference type="SAM" id="MobiDB-lite"/>
    </source>
</evidence>
<dbReference type="CDD" id="cd07185">
    <property type="entry name" value="OmpA_C-like"/>
    <property type="match status" value="1"/>
</dbReference>
<keyword evidence="3" id="KW-1133">Transmembrane helix</keyword>
<dbReference type="GO" id="GO:0016020">
    <property type="term" value="C:membrane"/>
    <property type="evidence" value="ECO:0007669"/>
    <property type="project" value="UniProtKB-UniRule"/>
</dbReference>
<keyword evidence="6" id="KW-1185">Reference proteome</keyword>
<protein>
    <submittedName>
        <fullName evidence="5">OmpA family protein</fullName>
    </submittedName>
</protein>
<comment type="caution">
    <text evidence="5">The sequence shown here is derived from an EMBL/GenBank/DDBJ whole genome shotgun (WGS) entry which is preliminary data.</text>
</comment>
<proteinExistence type="predicted"/>
<evidence type="ECO:0000256" key="3">
    <source>
        <dbReference type="SAM" id="Phobius"/>
    </source>
</evidence>
<feature type="transmembrane region" description="Helical" evidence="3">
    <location>
        <begin position="27"/>
        <end position="46"/>
    </location>
</feature>
<dbReference type="Pfam" id="PF00691">
    <property type="entry name" value="OmpA"/>
    <property type="match status" value="1"/>
</dbReference>
<dbReference type="RefSeq" id="WP_264712008.1">
    <property type="nucleotide sequence ID" value="NZ_JAPDNT010000001.1"/>
</dbReference>
<feature type="domain" description="OmpA-like" evidence="4">
    <location>
        <begin position="71"/>
        <end position="195"/>
    </location>
</feature>
<evidence type="ECO:0000256" key="1">
    <source>
        <dbReference type="PROSITE-ProRule" id="PRU00473"/>
    </source>
</evidence>
<evidence type="ECO:0000259" key="4">
    <source>
        <dbReference type="PROSITE" id="PS51123"/>
    </source>
</evidence>
<dbReference type="InterPro" id="IPR036737">
    <property type="entry name" value="OmpA-like_sf"/>
</dbReference>
<accession>A0AA41YHI5</accession>
<dbReference type="EMBL" id="JAPDNT010000001">
    <property type="protein sequence ID" value="MCW3473436.1"/>
    <property type="molecule type" value="Genomic_DNA"/>
</dbReference>
<dbReference type="AlphaFoldDB" id="A0AA41YHI5"/>
<dbReference type="InterPro" id="IPR050330">
    <property type="entry name" value="Bact_OuterMem_StrucFunc"/>
</dbReference>
<organism evidence="5 6">
    <name type="scientific">Limobrevibacterium gyesilva</name>
    <dbReference type="NCBI Taxonomy" id="2991712"/>
    <lineage>
        <taxon>Bacteria</taxon>
        <taxon>Pseudomonadati</taxon>
        <taxon>Pseudomonadota</taxon>
        <taxon>Alphaproteobacteria</taxon>
        <taxon>Acetobacterales</taxon>
        <taxon>Acetobacteraceae</taxon>
        <taxon>Limobrevibacterium</taxon>
    </lineage>
</organism>